<name>A0A074LHK7_9BACL</name>
<dbReference type="OrthoDB" id="2218409at2"/>
<dbReference type="STRING" id="1157490.EL26_19005"/>
<accession>A0A074LHK7</accession>
<sequence>MERKDGTFAVYRGKEYELSMDAYTGERLLVSPNADSQQEGFVPWEELPGFYKKVVKKEELDSAYRYDNYAVYGGKSFLVENIKEKVAYLIHIGLEGSEEAEALGFKFVDRWEFVKDVPVDKIDEFHTIVNPLWGFELPPGMPEIIR</sequence>
<dbReference type="RefSeq" id="WP_038092196.1">
    <property type="nucleotide sequence ID" value="NZ_JMIR01000032.1"/>
</dbReference>
<evidence type="ECO:0000313" key="2">
    <source>
        <dbReference type="Proteomes" id="UP000027931"/>
    </source>
</evidence>
<gene>
    <name evidence="1" type="ORF">EL26_19005</name>
</gene>
<dbReference type="Proteomes" id="UP000027931">
    <property type="component" value="Unassembled WGS sequence"/>
</dbReference>
<dbReference type="AlphaFoldDB" id="A0A074LHK7"/>
<dbReference type="eggNOG" id="ENOG5033BIY">
    <property type="taxonomic scope" value="Bacteria"/>
</dbReference>
<dbReference type="EMBL" id="JMIR01000032">
    <property type="protein sequence ID" value="KEO81706.1"/>
    <property type="molecule type" value="Genomic_DNA"/>
</dbReference>
<reference evidence="1 2" key="1">
    <citation type="journal article" date="2013" name="Int. J. Syst. Evol. Microbiol.">
        <title>Tumebacillus flagellatus sp. nov., an alpha-amylase/pullulanase-producing bacterium isolated from cassava wastewater.</title>
        <authorList>
            <person name="Wang Q."/>
            <person name="Xie N."/>
            <person name="Qin Y."/>
            <person name="Shen N."/>
            <person name="Zhu J."/>
            <person name="Mi H."/>
            <person name="Huang R."/>
        </authorList>
    </citation>
    <scope>NUCLEOTIDE SEQUENCE [LARGE SCALE GENOMIC DNA]</scope>
    <source>
        <strain evidence="1 2">GST4</strain>
    </source>
</reference>
<proteinExistence type="predicted"/>
<evidence type="ECO:0000313" key="1">
    <source>
        <dbReference type="EMBL" id="KEO81706.1"/>
    </source>
</evidence>
<comment type="caution">
    <text evidence="1">The sequence shown here is derived from an EMBL/GenBank/DDBJ whole genome shotgun (WGS) entry which is preliminary data.</text>
</comment>
<keyword evidence="2" id="KW-1185">Reference proteome</keyword>
<organism evidence="1 2">
    <name type="scientific">Tumebacillus flagellatus</name>
    <dbReference type="NCBI Taxonomy" id="1157490"/>
    <lineage>
        <taxon>Bacteria</taxon>
        <taxon>Bacillati</taxon>
        <taxon>Bacillota</taxon>
        <taxon>Bacilli</taxon>
        <taxon>Bacillales</taxon>
        <taxon>Alicyclobacillaceae</taxon>
        <taxon>Tumebacillus</taxon>
    </lineage>
</organism>
<protein>
    <submittedName>
        <fullName evidence="1">Uncharacterized protein</fullName>
    </submittedName>
</protein>